<accession>A0A1D9LIV6</accession>
<dbReference type="InterPro" id="IPR039104">
    <property type="entry name" value="6PGL"/>
</dbReference>
<dbReference type="STRING" id="1108595.BKX93_14705"/>
<feature type="domain" description="Glucosamine/galactosamine-6-phosphate isomerase" evidence="8">
    <location>
        <begin position="8"/>
        <end position="213"/>
    </location>
</feature>
<dbReference type="Gene3D" id="3.40.50.1360">
    <property type="match status" value="1"/>
</dbReference>
<evidence type="ECO:0000313" key="10">
    <source>
        <dbReference type="Proteomes" id="UP000178776"/>
    </source>
</evidence>
<dbReference type="Proteomes" id="UP000178776">
    <property type="component" value="Chromosome"/>
</dbReference>
<dbReference type="GO" id="GO:0017057">
    <property type="term" value="F:6-phosphogluconolactonase activity"/>
    <property type="evidence" value="ECO:0007669"/>
    <property type="project" value="UniProtKB-UniRule"/>
</dbReference>
<dbReference type="UniPathway" id="UPA00115">
    <property type="reaction ID" value="UER00409"/>
</dbReference>
<dbReference type="SUPFAM" id="SSF100950">
    <property type="entry name" value="NagB/RpiA/CoA transferase-like"/>
    <property type="match status" value="1"/>
</dbReference>
<dbReference type="PANTHER" id="PTHR11054:SF0">
    <property type="entry name" value="6-PHOSPHOGLUCONOLACTONASE"/>
    <property type="match status" value="1"/>
</dbReference>
<dbReference type="GeneID" id="68842456"/>
<evidence type="ECO:0000256" key="1">
    <source>
        <dbReference type="ARBA" id="ARBA00000832"/>
    </source>
</evidence>
<reference evidence="9 10" key="1">
    <citation type="submission" date="2016-10" db="EMBL/GenBank/DDBJ databases">
        <title>Chromobacterium muskegensis sp. nov., an insecticidal bacterium isolated from Sphagnum bogs.</title>
        <authorList>
            <person name="Sparks M.E."/>
            <person name="Blackburn M.B."/>
            <person name="Gundersen-Rindal D.E."/>
            <person name="Mitchell A."/>
            <person name="Farrar R."/>
            <person name="Kuhar D."/>
        </authorList>
    </citation>
    <scope>NUCLEOTIDE SEQUENCE [LARGE SCALE GENOMIC DNA]</scope>
    <source>
        <strain evidence="9 10">21-1</strain>
    </source>
</reference>
<sequence length="225" mass="23747">MNWLEFPDAAQQTDALANSIAARLAAAIESRGQAALAVSGGKSPIPLFKLLSEMAIDWARVTVTLVDERFVAPDHADSNGALVREHLLQGRAATARFLPLVRAVANIDAEVAADNRDFIAPDVAILGMGEDGHTASLFPGAPELAAGLDPANPAPFLAVTPQTAPHRRVSLSYAALLQSGCLILSIQGAKKREVLEAAARGPDDALPISHFLAQDKVPFDVYWSA</sequence>
<dbReference type="InterPro" id="IPR037171">
    <property type="entry name" value="NagB/RpiA_transferase-like"/>
</dbReference>
<comment type="similarity">
    <text evidence="4 7">Belongs to the glucosamine/galactosamine-6-phosphate isomerase family. 6-phosphogluconolactonase subfamily.</text>
</comment>
<dbReference type="InterPro" id="IPR006148">
    <property type="entry name" value="Glc/Gal-6P_isomerase"/>
</dbReference>
<dbReference type="RefSeq" id="WP_046167604.1">
    <property type="nucleotide sequence ID" value="NZ_CP017707.1"/>
</dbReference>
<comment type="catalytic activity">
    <reaction evidence="1 7">
        <text>6-phospho-D-glucono-1,5-lactone + H2O = 6-phospho-D-gluconate + H(+)</text>
        <dbReference type="Rhea" id="RHEA:12556"/>
        <dbReference type="ChEBI" id="CHEBI:15377"/>
        <dbReference type="ChEBI" id="CHEBI:15378"/>
        <dbReference type="ChEBI" id="CHEBI:57955"/>
        <dbReference type="ChEBI" id="CHEBI:58759"/>
        <dbReference type="EC" id="3.1.1.31"/>
    </reaction>
</comment>
<evidence type="ECO:0000256" key="5">
    <source>
        <dbReference type="ARBA" id="ARBA00013198"/>
    </source>
</evidence>
<evidence type="ECO:0000313" key="9">
    <source>
        <dbReference type="EMBL" id="AOZ51124.1"/>
    </source>
</evidence>
<evidence type="ECO:0000259" key="8">
    <source>
        <dbReference type="Pfam" id="PF01182"/>
    </source>
</evidence>
<protein>
    <recommendedName>
        <fullName evidence="6 7">6-phosphogluconolactonase</fullName>
        <shortName evidence="7">6PGL</shortName>
        <ecNumber evidence="5 7">3.1.1.31</ecNumber>
    </recommendedName>
</protein>
<dbReference type="Pfam" id="PF01182">
    <property type="entry name" value="Glucosamine_iso"/>
    <property type="match status" value="1"/>
</dbReference>
<dbReference type="EMBL" id="CP017707">
    <property type="protein sequence ID" value="AOZ51124.1"/>
    <property type="molecule type" value="Genomic_DNA"/>
</dbReference>
<dbReference type="PANTHER" id="PTHR11054">
    <property type="entry name" value="6-PHOSPHOGLUCONOLACTONASE"/>
    <property type="match status" value="1"/>
</dbReference>
<dbReference type="KEGG" id="cvc:BKX93_14705"/>
<keyword evidence="7" id="KW-0378">Hydrolase</keyword>
<evidence type="ECO:0000256" key="2">
    <source>
        <dbReference type="ARBA" id="ARBA00002681"/>
    </source>
</evidence>
<dbReference type="InterPro" id="IPR005900">
    <property type="entry name" value="6-phosphogluconolactonase_DevB"/>
</dbReference>
<comment type="function">
    <text evidence="2 7">Hydrolysis of 6-phosphogluconolactone to 6-phosphogluconate.</text>
</comment>
<gene>
    <name evidence="7" type="primary">pgl</name>
    <name evidence="9" type="ORF">BKX93_14705</name>
</gene>
<evidence type="ECO:0000256" key="4">
    <source>
        <dbReference type="ARBA" id="ARBA00010662"/>
    </source>
</evidence>
<proteinExistence type="inferred from homology"/>
<dbReference type="EC" id="3.1.1.31" evidence="5 7"/>
<evidence type="ECO:0000256" key="3">
    <source>
        <dbReference type="ARBA" id="ARBA00004961"/>
    </source>
</evidence>
<dbReference type="CDD" id="cd01400">
    <property type="entry name" value="6PGL"/>
    <property type="match status" value="1"/>
</dbReference>
<organism evidence="9 10">
    <name type="scientific">Chromobacterium vaccinii</name>
    <dbReference type="NCBI Taxonomy" id="1108595"/>
    <lineage>
        <taxon>Bacteria</taxon>
        <taxon>Pseudomonadati</taxon>
        <taxon>Pseudomonadota</taxon>
        <taxon>Betaproteobacteria</taxon>
        <taxon>Neisseriales</taxon>
        <taxon>Chromobacteriaceae</taxon>
        <taxon>Chromobacterium</taxon>
    </lineage>
</organism>
<evidence type="ECO:0000256" key="7">
    <source>
        <dbReference type="RuleBase" id="RU365095"/>
    </source>
</evidence>
<evidence type="ECO:0000256" key="6">
    <source>
        <dbReference type="ARBA" id="ARBA00020337"/>
    </source>
</evidence>
<comment type="pathway">
    <text evidence="3 7">Carbohydrate degradation; pentose phosphate pathway; D-ribulose 5-phosphate from D-glucose 6-phosphate (oxidative stage): step 2/3.</text>
</comment>
<dbReference type="GO" id="GO:0005975">
    <property type="term" value="P:carbohydrate metabolic process"/>
    <property type="evidence" value="ECO:0007669"/>
    <property type="project" value="UniProtKB-UniRule"/>
</dbReference>
<dbReference type="AlphaFoldDB" id="A0A1D9LIV6"/>
<dbReference type="GO" id="GO:0006098">
    <property type="term" value="P:pentose-phosphate shunt"/>
    <property type="evidence" value="ECO:0007669"/>
    <property type="project" value="UniProtKB-UniPathway"/>
</dbReference>
<dbReference type="NCBIfam" id="TIGR01198">
    <property type="entry name" value="pgl"/>
    <property type="match status" value="1"/>
</dbReference>
<name>A0A1D9LIV6_9NEIS</name>